<evidence type="ECO:0008006" key="3">
    <source>
        <dbReference type="Google" id="ProtNLM"/>
    </source>
</evidence>
<name>A0A7J9S6L1_METMI</name>
<accession>A0A7J9S6L1</accession>
<dbReference type="EMBL" id="JACHEC010000003">
    <property type="protein sequence ID" value="MBB6402437.1"/>
    <property type="molecule type" value="Genomic_DNA"/>
</dbReference>
<dbReference type="AlphaFoldDB" id="A0A7J9S6L1"/>
<comment type="caution">
    <text evidence="1">The sequence shown here is derived from an EMBL/GenBank/DDBJ whole genome shotgun (WGS) entry which is preliminary data.</text>
</comment>
<dbReference type="Proteomes" id="UP000536195">
    <property type="component" value="Unassembled WGS sequence"/>
</dbReference>
<dbReference type="RefSeq" id="WP_184230820.1">
    <property type="nucleotide sequence ID" value="NZ_JACHEC010000003.1"/>
</dbReference>
<evidence type="ECO:0000313" key="1">
    <source>
        <dbReference type="EMBL" id="MBB6402437.1"/>
    </source>
</evidence>
<gene>
    <name evidence="1" type="ORF">HNP92_001759</name>
</gene>
<proteinExistence type="predicted"/>
<evidence type="ECO:0000313" key="2">
    <source>
        <dbReference type="Proteomes" id="UP000536195"/>
    </source>
</evidence>
<sequence length="261" mass="30661">MMKISKESVASNFNNIIVETNFVTSLYNPEDSHRVTFEKIIKIAKKLYVPIIAYKESAKSFTTKLSIIHTYLIEYYLNLDFKKDNSEIYGEEEKLLENLNSLFGHNANFNRYLINVARNIRLKCFNNMEFILELNNHILKIGNIGVFRKNIDSRILSINQNLELGEVPLPKLKKRSSETRYNSVKRVIDLLDYDKPDKKLFMHVMYHYPDLYECPVSFISSDQDFMRKSNSSLNELNAQNGLDISQMQMIYVYDYFDKPAN</sequence>
<reference evidence="1 2" key="1">
    <citation type="submission" date="2020-08" db="EMBL/GenBank/DDBJ databases">
        <title>Genomic Encyclopedia of Type Strains, Phase IV (KMG-V): Genome sequencing to study the core and pangenomes of soil and plant-associated prokaryotes.</title>
        <authorList>
            <person name="Whitman W."/>
        </authorList>
    </citation>
    <scope>NUCLEOTIDE SEQUENCE [LARGE SCALE GENOMIC DNA]</scope>
    <source>
        <strain evidence="1 2">C11</strain>
    </source>
</reference>
<organism evidence="1 2">
    <name type="scientific">Methanococcus maripaludis</name>
    <name type="common">Methanococcus deltae</name>
    <dbReference type="NCBI Taxonomy" id="39152"/>
    <lineage>
        <taxon>Archaea</taxon>
        <taxon>Methanobacteriati</taxon>
        <taxon>Methanobacteriota</taxon>
        <taxon>Methanomada group</taxon>
        <taxon>Methanococci</taxon>
        <taxon>Methanococcales</taxon>
        <taxon>Methanococcaceae</taxon>
        <taxon>Methanococcus</taxon>
    </lineage>
</organism>
<protein>
    <recommendedName>
        <fullName evidence="3">DUF4935 domain-containing protein</fullName>
    </recommendedName>
</protein>